<dbReference type="EMBL" id="QEKH01000007">
    <property type="protein sequence ID" value="PVY44246.1"/>
    <property type="molecule type" value="Genomic_DNA"/>
</dbReference>
<reference evidence="1 2" key="1">
    <citation type="submission" date="2018-04" db="EMBL/GenBank/DDBJ databases">
        <title>Genomic Encyclopedia of Type Strains, Phase IV (KMG-IV): sequencing the most valuable type-strain genomes for metagenomic binning, comparative biology and taxonomic classification.</title>
        <authorList>
            <person name="Goeker M."/>
        </authorList>
    </citation>
    <scope>NUCLEOTIDE SEQUENCE [LARGE SCALE GENOMIC DNA]</scope>
    <source>
        <strain evidence="1 2">DSM 14823</strain>
    </source>
</reference>
<gene>
    <name evidence="1" type="ORF">C8D82_1071</name>
</gene>
<dbReference type="AlphaFoldDB" id="A0A2U1B6D2"/>
<evidence type="ECO:0000313" key="2">
    <source>
        <dbReference type="Proteomes" id="UP000245959"/>
    </source>
</evidence>
<organism evidence="1 2">
    <name type="scientific">Victivallis vadensis</name>
    <dbReference type="NCBI Taxonomy" id="172901"/>
    <lineage>
        <taxon>Bacteria</taxon>
        <taxon>Pseudomonadati</taxon>
        <taxon>Lentisphaerota</taxon>
        <taxon>Lentisphaeria</taxon>
        <taxon>Victivallales</taxon>
        <taxon>Victivallaceae</taxon>
        <taxon>Victivallis</taxon>
    </lineage>
</organism>
<protein>
    <submittedName>
        <fullName evidence="1">Uncharacterized protein</fullName>
    </submittedName>
</protein>
<proteinExistence type="predicted"/>
<dbReference type="GeneID" id="78294569"/>
<evidence type="ECO:0000313" key="1">
    <source>
        <dbReference type="EMBL" id="PVY44246.1"/>
    </source>
</evidence>
<dbReference type="Proteomes" id="UP000245959">
    <property type="component" value="Unassembled WGS sequence"/>
</dbReference>
<accession>A0A2U1B6D2</accession>
<comment type="caution">
    <text evidence="1">The sequence shown here is derived from an EMBL/GenBank/DDBJ whole genome shotgun (WGS) entry which is preliminary data.</text>
</comment>
<name>A0A2U1B6D2_9BACT</name>
<keyword evidence="2" id="KW-1185">Reference proteome</keyword>
<sequence length="224" mass="26017">MSIHWDVNLHIECQNVEDAEKLSNYLNENNCGEFDVEFQTGGLLISADGDVPVCNVDKEVWIGYQASGRDIGSDNVYEFFAELDEIAESAGVSIVNVKLFYLSQENNGSFTFVKKLSDTAFDKFISDYMEDYIDEDDEEATKETEANFRKEYGSKIWMIFCGEEELSEIIENDEEGRTCEWEFEDEIREWTNKIINDFEFPWDEGCTMWIAALDEDGEYLWDNQ</sequence>
<dbReference type="RefSeq" id="WP_133245063.1">
    <property type="nucleotide sequence ID" value="NZ_CABMMC010000068.1"/>
</dbReference>